<protein>
    <submittedName>
        <fullName evidence="2">ATP synthase F0 subunit 8</fullName>
    </submittedName>
</protein>
<reference evidence="2" key="1">
    <citation type="submission" date="2018-05" db="EMBL/GenBank/DDBJ databases">
        <authorList>
            <person name="Huang Y."/>
            <person name="Qin D."/>
        </authorList>
    </citation>
    <scope>NUCLEOTIDE SEQUENCE</scope>
</reference>
<accession>A0A7S5DCK0</accession>
<evidence type="ECO:0000313" key="2">
    <source>
        <dbReference type="EMBL" id="QBZ38163.1"/>
    </source>
</evidence>
<geneLocation type="mitochondrion" evidence="2"/>
<keyword evidence="1" id="KW-0472">Membrane</keyword>
<keyword evidence="1" id="KW-0812">Transmembrane</keyword>
<keyword evidence="2" id="KW-0496">Mitochondrion</keyword>
<organism evidence="2">
    <name type="scientific">Purohita sinica</name>
    <dbReference type="NCBI Taxonomy" id="871393"/>
    <lineage>
        <taxon>Eukaryota</taxon>
        <taxon>Metazoa</taxon>
        <taxon>Ecdysozoa</taxon>
        <taxon>Arthropoda</taxon>
        <taxon>Hexapoda</taxon>
        <taxon>Insecta</taxon>
        <taxon>Pterygota</taxon>
        <taxon>Neoptera</taxon>
        <taxon>Paraneoptera</taxon>
        <taxon>Hemiptera</taxon>
        <taxon>Auchenorrhyncha</taxon>
        <taxon>Fulgoroidea</taxon>
        <taxon>Delphacidae</taxon>
        <taxon>Delphacinae</taxon>
        <taxon>Purohita</taxon>
    </lineage>
</organism>
<reference evidence="2" key="2">
    <citation type="journal article" date="2020" name="Genomics">
        <title>Contribution to the mitogenome diversity in Delphacinae: Phylogenetic and ecological implications.</title>
        <authorList>
            <person name="Huang Y.-X."/>
            <person name="Ren F.-J."/>
            <person name="Bartlett C.R."/>
            <person name="Wei Y.-S."/>
            <person name="Qin D.-Z."/>
        </authorList>
    </citation>
    <scope>NUCLEOTIDE SEQUENCE</scope>
</reference>
<gene>
    <name evidence="2" type="primary">ATP8</name>
</gene>
<feature type="transmembrane region" description="Helical" evidence="1">
    <location>
        <begin position="12"/>
        <end position="29"/>
    </location>
</feature>
<evidence type="ECO:0000256" key="1">
    <source>
        <dbReference type="SAM" id="Phobius"/>
    </source>
</evidence>
<proteinExistence type="predicted"/>
<keyword evidence="1" id="KW-1133">Transmembrane helix</keyword>
<sequence>MPQMAPCPWMMILILSTFMMLTMKMNIYFEKKS</sequence>
<dbReference type="EMBL" id="MH293467">
    <property type="protein sequence ID" value="QBZ38163.1"/>
    <property type="molecule type" value="Genomic_DNA"/>
</dbReference>
<name>A0A7S5DCK0_9HEMI</name>
<dbReference type="AlphaFoldDB" id="A0A7S5DCK0"/>